<dbReference type="RefSeq" id="XP_060338744.1">
    <property type="nucleotide sequence ID" value="XM_060482249.1"/>
</dbReference>
<feature type="region of interest" description="Disordered" evidence="1">
    <location>
        <begin position="32"/>
        <end position="92"/>
    </location>
</feature>
<accession>A0AA39NMZ4</accession>
<dbReference type="Proteomes" id="UP001175211">
    <property type="component" value="Unassembled WGS sequence"/>
</dbReference>
<protein>
    <submittedName>
        <fullName evidence="2">Uncharacterized protein</fullName>
    </submittedName>
</protein>
<reference evidence="2" key="1">
    <citation type="submission" date="2023-06" db="EMBL/GenBank/DDBJ databases">
        <authorList>
            <consortium name="Lawrence Berkeley National Laboratory"/>
            <person name="Ahrendt S."/>
            <person name="Sahu N."/>
            <person name="Indic B."/>
            <person name="Wong-Bajracharya J."/>
            <person name="Merenyi Z."/>
            <person name="Ke H.-M."/>
            <person name="Monk M."/>
            <person name="Kocsube S."/>
            <person name="Drula E."/>
            <person name="Lipzen A."/>
            <person name="Balint B."/>
            <person name="Henrissat B."/>
            <person name="Andreopoulos B."/>
            <person name="Martin F.M."/>
            <person name="Harder C.B."/>
            <person name="Rigling D."/>
            <person name="Ford K.L."/>
            <person name="Foster G.D."/>
            <person name="Pangilinan J."/>
            <person name="Papanicolaou A."/>
            <person name="Barry K."/>
            <person name="LaButti K."/>
            <person name="Viragh M."/>
            <person name="Koriabine M."/>
            <person name="Yan M."/>
            <person name="Riley R."/>
            <person name="Champramary S."/>
            <person name="Plett K.L."/>
            <person name="Tsai I.J."/>
            <person name="Slot J."/>
            <person name="Sipos G."/>
            <person name="Plett J."/>
            <person name="Nagy L.G."/>
            <person name="Grigoriev I.V."/>
        </authorList>
    </citation>
    <scope>NUCLEOTIDE SEQUENCE</scope>
    <source>
        <strain evidence="2">CCBAS 213</strain>
    </source>
</reference>
<keyword evidence="3" id="KW-1185">Reference proteome</keyword>
<dbReference type="GeneID" id="85365797"/>
<dbReference type="AlphaFoldDB" id="A0AA39NMZ4"/>
<organism evidence="2 3">
    <name type="scientific">Armillaria tabescens</name>
    <name type="common">Ringless honey mushroom</name>
    <name type="synonym">Agaricus tabescens</name>
    <dbReference type="NCBI Taxonomy" id="1929756"/>
    <lineage>
        <taxon>Eukaryota</taxon>
        <taxon>Fungi</taxon>
        <taxon>Dikarya</taxon>
        <taxon>Basidiomycota</taxon>
        <taxon>Agaricomycotina</taxon>
        <taxon>Agaricomycetes</taxon>
        <taxon>Agaricomycetidae</taxon>
        <taxon>Agaricales</taxon>
        <taxon>Marasmiineae</taxon>
        <taxon>Physalacriaceae</taxon>
        <taxon>Desarmillaria</taxon>
    </lineage>
</organism>
<dbReference type="EMBL" id="JAUEPS010000002">
    <property type="protein sequence ID" value="KAK0468469.1"/>
    <property type="molecule type" value="Genomic_DNA"/>
</dbReference>
<proteinExistence type="predicted"/>
<feature type="compositionally biased region" description="Polar residues" evidence="1">
    <location>
        <begin position="48"/>
        <end position="74"/>
    </location>
</feature>
<evidence type="ECO:0000256" key="1">
    <source>
        <dbReference type="SAM" id="MobiDB-lite"/>
    </source>
</evidence>
<name>A0AA39NMZ4_ARMTA</name>
<evidence type="ECO:0000313" key="2">
    <source>
        <dbReference type="EMBL" id="KAK0468469.1"/>
    </source>
</evidence>
<gene>
    <name evidence="2" type="ORF">EV420DRAFT_468799</name>
</gene>
<comment type="caution">
    <text evidence="2">The sequence shown here is derived from an EMBL/GenBank/DDBJ whole genome shotgun (WGS) entry which is preliminary data.</text>
</comment>
<evidence type="ECO:0000313" key="3">
    <source>
        <dbReference type="Proteomes" id="UP001175211"/>
    </source>
</evidence>
<sequence length="120" mass="13002">MSASPSPGLSSSPPPPFSSTLLPFLYCCVTKQQPDEPATPDSTLRARNVSSQNEQAQNGPSLSTAFSDSGISSRLTREASRSSFHMGTPTRRVLVRSDPALLTCFDPADKELYDLWAPKR</sequence>